<organism evidence="4 5">
    <name type="scientific">Fundulus heteroclitus</name>
    <name type="common">Killifish</name>
    <name type="synonym">Mummichog</name>
    <dbReference type="NCBI Taxonomy" id="8078"/>
    <lineage>
        <taxon>Eukaryota</taxon>
        <taxon>Metazoa</taxon>
        <taxon>Chordata</taxon>
        <taxon>Craniata</taxon>
        <taxon>Vertebrata</taxon>
        <taxon>Euteleostomi</taxon>
        <taxon>Actinopterygii</taxon>
        <taxon>Neopterygii</taxon>
        <taxon>Teleostei</taxon>
        <taxon>Neoteleostei</taxon>
        <taxon>Acanthomorphata</taxon>
        <taxon>Ovalentaria</taxon>
        <taxon>Atherinomorphae</taxon>
        <taxon>Cyprinodontiformes</taxon>
        <taxon>Fundulidae</taxon>
        <taxon>Fundulus</taxon>
    </lineage>
</organism>
<dbReference type="InterPro" id="IPR016024">
    <property type="entry name" value="ARM-type_fold"/>
</dbReference>
<reference evidence="4" key="1">
    <citation type="submission" date="2025-08" db="UniProtKB">
        <authorList>
            <consortium name="Ensembl"/>
        </authorList>
    </citation>
    <scope>IDENTIFICATION</scope>
</reference>
<dbReference type="Pfam" id="PF23606">
    <property type="entry name" value="HEAT_ULK4"/>
    <property type="match status" value="1"/>
</dbReference>
<feature type="domain" description="Serine/threonine-protein kinase ULK4/RUNKEL HEAT repeats" evidence="3">
    <location>
        <begin position="636"/>
        <end position="867"/>
    </location>
</feature>
<dbReference type="SUPFAM" id="SSF48371">
    <property type="entry name" value="ARM repeat"/>
    <property type="match status" value="1"/>
</dbReference>
<keyword evidence="2" id="KW-0732">Signal</keyword>
<evidence type="ECO:0000256" key="2">
    <source>
        <dbReference type="SAM" id="SignalP"/>
    </source>
</evidence>
<feature type="region of interest" description="Disordered" evidence="1">
    <location>
        <begin position="40"/>
        <end position="60"/>
    </location>
</feature>
<dbReference type="Ensembl" id="ENSFHET00000023080.1">
    <property type="protein sequence ID" value="ENSFHEP00000031024.1"/>
    <property type="gene ID" value="ENSFHEG00000016662.1"/>
</dbReference>
<dbReference type="InterPro" id="IPR045906">
    <property type="entry name" value="ULK4"/>
</dbReference>
<evidence type="ECO:0000259" key="3">
    <source>
        <dbReference type="Pfam" id="PF23606"/>
    </source>
</evidence>
<reference evidence="4" key="2">
    <citation type="submission" date="2025-09" db="UniProtKB">
        <authorList>
            <consortium name="Ensembl"/>
        </authorList>
    </citation>
    <scope>IDENTIFICATION</scope>
</reference>
<dbReference type="Proteomes" id="UP000265000">
    <property type="component" value="Unplaced"/>
</dbReference>
<feature type="region of interest" description="Disordered" evidence="1">
    <location>
        <begin position="791"/>
        <end position="819"/>
    </location>
</feature>
<feature type="compositionally biased region" description="Acidic residues" evidence="1">
    <location>
        <begin position="791"/>
        <end position="800"/>
    </location>
</feature>
<keyword evidence="5" id="KW-1185">Reference proteome</keyword>
<protein>
    <submittedName>
        <fullName evidence="4">Unc-51 like kinase 4</fullName>
    </submittedName>
</protein>
<dbReference type="PANTHER" id="PTHR46240:SF1">
    <property type="entry name" value="SERINE_THREONINE-PROTEIN KINASE ULK4"/>
    <property type="match status" value="1"/>
</dbReference>
<dbReference type="Gene3D" id="1.25.10.10">
    <property type="entry name" value="Leucine-rich Repeat Variant"/>
    <property type="match status" value="2"/>
</dbReference>
<evidence type="ECO:0000313" key="5">
    <source>
        <dbReference type="Proteomes" id="UP000265000"/>
    </source>
</evidence>
<proteinExistence type="predicted"/>
<evidence type="ECO:0000256" key="1">
    <source>
        <dbReference type="SAM" id="MobiDB-lite"/>
    </source>
</evidence>
<feature type="chain" id="PRO_5018691365" evidence="2">
    <location>
        <begin position="21"/>
        <end position="1120"/>
    </location>
</feature>
<dbReference type="AlphaFoldDB" id="A0A3Q2QTN3"/>
<dbReference type="InterPro" id="IPR011989">
    <property type="entry name" value="ARM-like"/>
</dbReference>
<dbReference type="GeneTree" id="ENSGT00940000156541"/>
<dbReference type="InterPro" id="IPR056981">
    <property type="entry name" value="HEAT_ULK4_RUNKEL"/>
</dbReference>
<evidence type="ECO:0000313" key="4">
    <source>
        <dbReference type="Ensembl" id="ENSFHEP00000031024.1"/>
    </source>
</evidence>
<feature type="compositionally biased region" description="Basic and acidic residues" evidence="1">
    <location>
        <begin position="121"/>
        <end position="138"/>
    </location>
</feature>
<dbReference type="PANTHER" id="PTHR46240">
    <property type="entry name" value="SER/THR PROTEIN KINASE ULK4"/>
    <property type="match status" value="1"/>
</dbReference>
<feature type="region of interest" description="Disordered" evidence="1">
    <location>
        <begin position="81"/>
        <end position="138"/>
    </location>
</feature>
<accession>A0A3Q2QTN3</accession>
<dbReference type="STRING" id="8078.ENSFHEP00000031024"/>
<feature type="compositionally biased region" description="Basic and acidic residues" evidence="1">
    <location>
        <begin position="801"/>
        <end position="817"/>
    </location>
</feature>
<feature type="signal peptide" evidence="2">
    <location>
        <begin position="1"/>
        <end position="20"/>
    </location>
</feature>
<sequence length="1120" mass="123246">MFAAPLLNCVLFFFIRISWLELVNHPFWTQVKQEEYNANYGEEEDEEVERHKRTSDLSPVEQTVCLPSSLSAIGQPGCDVSKKTSFHSTSAAPDGLHGTDAESQQSVTGDPGGKLKNSESSNKEMRWGGTREDQVKTRDLPEPNGAEEVCHTPQPIKPYVTGNVLELKPKSGVNQDNSDTIFLLSSAHGNSRSQCSISDSSNHNTELEVVTDPDISSCVKRLLHTDSDLSVTQIIDNPKILKSTPVRFDPRNLCVPAYSVEKLLSLSDDEWTGFLSQLHSCFEEKSASVPLPSSAALPQSTAVRSRLNLLCYLCCIVGHTVVADRLINSTLLSVLTQQLRQAPNWDLRSKILRAMGLLALHCSHLEDDCHVSEAVSTLTELLRENLRNDKLKQFLLPPLGEFLYLISSEEEKRGSPEGLWFVPAAAYTGLMRSLREGNDAVVHHMAAKAIENISSTVSGVSRHLATTEMGSALWYLFTHSTVEAVRVTAISSLSRLTRVDPAVFLSVIDTCGPAAVLEGIGGAGSRVQQHLLTAVASALLASHIHKHRITQSRDLVLKVLRCLESPSAGTRAKAFLLLLLLIQNNTHMLLYCCQHRLVMYLERDLRKATPVRDNPSQSGYLCQCLDLLLLHLSGTAPVIMEDVLSALRDVIGRKHPSAAQSRQLKQTLPTLSVVPELLSSQVFRARIVTKEFLVQTGLMLNYIISVESSETNLSSAVGAAICEELIRTSLSIVEVLSQHHALIHQFHCTVVDAVLPPLTTLAFSRKVEWSVFVLKVLSELSLVLLVQNDDDDDDENDDKVEESRDRRETRGTAERSGDGASRSQVLSVFTKSLLSRFEVLLGATEPIPLYALKLLVSMTEHSSQICRFIKNSGILPVVFQLIMANSVTSGTGQSAVVLLCNLSGDTVKNQQELHQQGLVEVLVRTVSEAALVYLEGEKHAGRKISLVVLQALLEILQNLLKQTSVVVRAALQSQRLSCSAAETEAAEKLLVANRPLSQLSTHLIHMLSTENQEVWEESIQCLSLLVQLYGGEGQDCLSPSCLQSFCHLLRTHMNAATPRIQRTALRVIKRLTQTTEQSDWFDCPEGAGLTNLLRGIAASNRCHPDVTQLAVEILQEVSRS</sequence>
<name>A0A3Q2QTN3_FUNHE</name>